<evidence type="ECO:0000256" key="1">
    <source>
        <dbReference type="ARBA" id="ARBA00022737"/>
    </source>
</evidence>
<dbReference type="Pfam" id="PF24883">
    <property type="entry name" value="NPHP3_N"/>
    <property type="match status" value="1"/>
</dbReference>
<evidence type="ECO:0000313" key="4">
    <source>
        <dbReference type="EMBL" id="PTB50200.1"/>
    </source>
</evidence>
<keyword evidence="1" id="KW-0677">Repeat</keyword>
<dbReference type="Gene3D" id="1.25.40.20">
    <property type="entry name" value="Ankyrin repeat-containing domain"/>
    <property type="match status" value="1"/>
</dbReference>
<dbReference type="AlphaFoldDB" id="A0A2T3ZZG5"/>
<proteinExistence type="predicted"/>
<dbReference type="PANTHER" id="PTHR10039:SF15">
    <property type="entry name" value="NACHT DOMAIN-CONTAINING PROTEIN"/>
    <property type="match status" value="1"/>
</dbReference>
<feature type="repeat" description="ANK" evidence="2">
    <location>
        <begin position="665"/>
        <end position="686"/>
    </location>
</feature>
<name>A0A2T3ZZG5_TRIHA</name>
<dbReference type="GeneID" id="36624933"/>
<dbReference type="Gene3D" id="3.40.50.300">
    <property type="entry name" value="P-loop containing nucleotide triphosphate hydrolases"/>
    <property type="match status" value="1"/>
</dbReference>
<dbReference type="InterPro" id="IPR027417">
    <property type="entry name" value="P-loop_NTPase"/>
</dbReference>
<dbReference type="Proteomes" id="UP000241690">
    <property type="component" value="Unassembled WGS sequence"/>
</dbReference>
<dbReference type="PROSITE" id="PS50088">
    <property type="entry name" value="ANK_REPEAT"/>
    <property type="match status" value="2"/>
</dbReference>
<dbReference type="InterPro" id="IPR056884">
    <property type="entry name" value="NPHP3-like_N"/>
</dbReference>
<gene>
    <name evidence="4" type="ORF">M431DRAFT_486161</name>
</gene>
<dbReference type="InterPro" id="IPR036770">
    <property type="entry name" value="Ankyrin_rpt-contain_sf"/>
</dbReference>
<organism evidence="4 5">
    <name type="scientific">Trichoderma harzianum CBS 226.95</name>
    <dbReference type="NCBI Taxonomy" id="983964"/>
    <lineage>
        <taxon>Eukaryota</taxon>
        <taxon>Fungi</taxon>
        <taxon>Dikarya</taxon>
        <taxon>Ascomycota</taxon>
        <taxon>Pezizomycotina</taxon>
        <taxon>Sordariomycetes</taxon>
        <taxon>Hypocreomycetidae</taxon>
        <taxon>Hypocreales</taxon>
        <taxon>Hypocreaceae</taxon>
        <taxon>Trichoderma</taxon>
    </lineage>
</organism>
<evidence type="ECO:0000313" key="5">
    <source>
        <dbReference type="Proteomes" id="UP000241690"/>
    </source>
</evidence>
<dbReference type="InterPro" id="IPR002110">
    <property type="entry name" value="Ankyrin_rpt"/>
</dbReference>
<dbReference type="EMBL" id="KZ679689">
    <property type="protein sequence ID" value="PTB50200.1"/>
    <property type="molecule type" value="Genomic_DNA"/>
</dbReference>
<dbReference type="SMART" id="SM00248">
    <property type="entry name" value="ANK"/>
    <property type="match status" value="7"/>
</dbReference>
<dbReference type="Pfam" id="PF12796">
    <property type="entry name" value="Ank_2"/>
    <property type="match status" value="2"/>
</dbReference>
<evidence type="ECO:0000259" key="3">
    <source>
        <dbReference type="Pfam" id="PF24883"/>
    </source>
</evidence>
<dbReference type="STRING" id="983964.A0A2T3ZZG5"/>
<keyword evidence="2" id="KW-0040">ANK repeat</keyword>
<keyword evidence="5" id="KW-1185">Reference proteome</keyword>
<dbReference type="PROSITE" id="PS50297">
    <property type="entry name" value="ANK_REP_REGION"/>
    <property type="match status" value="2"/>
</dbReference>
<feature type="domain" description="Nephrocystin 3-like N-terminal" evidence="3">
    <location>
        <begin position="186"/>
        <end position="349"/>
    </location>
</feature>
<reference evidence="4 5" key="1">
    <citation type="submission" date="2016-07" db="EMBL/GenBank/DDBJ databases">
        <title>Multiple horizontal gene transfer events from other fungi enriched the ability of initially mycotrophic Trichoderma (Ascomycota) to feed on dead plant biomass.</title>
        <authorList>
            <consortium name="DOE Joint Genome Institute"/>
            <person name="Aerts A."/>
            <person name="Atanasova L."/>
            <person name="Chenthamara K."/>
            <person name="Zhang J."/>
            <person name="Grujic M."/>
            <person name="Henrissat B."/>
            <person name="Kuo A."/>
            <person name="Salamov A."/>
            <person name="Lipzen A."/>
            <person name="Labutti K."/>
            <person name="Barry K."/>
            <person name="Miao Y."/>
            <person name="Rahimi M.J."/>
            <person name="Shen Q."/>
            <person name="Grigoriev I.V."/>
            <person name="Kubicek C.P."/>
            <person name="Druzhinina I.S."/>
        </authorList>
    </citation>
    <scope>NUCLEOTIDE SEQUENCE [LARGE SCALE GENOMIC DNA]</scope>
    <source>
        <strain evidence="4 5">CBS 226.95</strain>
    </source>
</reference>
<sequence length="958" mass="107128">MDPSSIASAACSLLGMTIHISGSLYGEWDHPSNLLAEHLIYELSQLRNVLQPLELTALSATHAVIVSRKLLICFDDMKDCLVSLGSGLLGPDVFNFKNYELRWRSFNAPRPSQATHLSFTPTEGLQQTQHLQACLSRLRDNIETFTSLKSEEPAPKDMVDPRGNLWRDCADYFTAHESARQFRLEGTGQWLINHAHFRRWLIGERVANTLFCPGEPGSGKTILTSLAIDEVQKWQQNNRCSNIGLAYFYFSYRRPIPMRHVVLALLQQLHLQSLSPVDELTALERLAAKSKHIPFASVVTVLLTVSRQFSKVYIILDALDECAPGYKPDLLHLLTSIKDSPARLLASSRPHPTFGVLEVGPKIEILPPKEDIEHYAKTKLQHAPLFAGDDELLDEVISALVAASERHHISDMTRALGFCPLPYRLMRSCKNVPTAELQRSPYSAYQDSLNRIQTQEPNMTALAKRTLTWLFYSQRPLGTAEFLEIHHSSARSEVEIDIPLIVKACMTLVGSRETVAFAHISVKAFLEQQTRTALDDEKMIAAHCLHYLIDSNIDEATTHDSLNNQLRSNPFLDYAATYWGCHLRNAVEKDEEEHKSLRRLCSMLLNDKPRVASLCHIIFMSQLEKAPTGKLVKSSWLHLVSYFGLDWAINPPLVEETVVAEQDEWGRTPLHLAALRGFVDCVAVLLTQQSQSQQDLDRRTVWHHAAMSGNFETIRCLVNFNTTIQDSTHSDTLVGLRADKLGKSPLEYAAINGDESTFMMLLPFYTSESANEFRSRAFRVALACGKIDILKCLLSQGEAIDYNYLLEATKTGMEAAVQLLVEYGSRIDNPNAAEDSALLIAAREGWNKILEFLIWNGEDLERMDADGQTALALAVQMGNDEGVRILLQAGALPERSINSDTLVVYAASQGRVKIVQLLLEAGGEPYEAALAAVKNGRAEVLEQLFQHRLLSGLNSKGR</sequence>
<dbReference type="SUPFAM" id="SSF48403">
    <property type="entry name" value="Ankyrin repeat"/>
    <property type="match status" value="1"/>
</dbReference>
<protein>
    <recommendedName>
        <fullName evidence="3">Nephrocystin 3-like N-terminal domain-containing protein</fullName>
    </recommendedName>
</protein>
<feature type="repeat" description="ANK" evidence="2">
    <location>
        <begin position="866"/>
        <end position="891"/>
    </location>
</feature>
<evidence type="ECO:0000256" key="2">
    <source>
        <dbReference type="PROSITE-ProRule" id="PRU00023"/>
    </source>
</evidence>
<dbReference type="RefSeq" id="XP_024769877.1">
    <property type="nucleotide sequence ID" value="XM_024916364.1"/>
</dbReference>
<dbReference type="PANTHER" id="PTHR10039">
    <property type="entry name" value="AMELOGENIN"/>
    <property type="match status" value="1"/>
</dbReference>
<accession>A0A2T3ZZG5</accession>